<keyword evidence="5 7" id="KW-0456">Lyase</keyword>
<dbReference type="GO" id="GO:0004150">
    <property type="term" value="F:dihydroneopterin aldolase activity"/>
    <property type="evidence" value="ECO:0007669"/>
    <property type="project" value="UniProtKB-UniRule"/>
</dbReference>
<dbReference type="GeneID" id="57133959"/>
<protein>
    <recommendedName>
        <fullName evidence="7">7,8-dihydroneopterin aldolase</fullName>
        <ecNumber evidence="7">4.1.2.25</ecNumber>
    </recommendedName>
</protein>
<dbReference type="EC" id="4.1.2.25" evidence="7"/>
<dbReference type="InterPro" id="IPR006157">
    <property type="entry name" value="FolB_dom"/>
</dbReference>
<evidence type="ECO:0000256" key="3">
    <source>
        <dbReference type="ARBA" id="ARBA00005708"/>
    </source>
</evidence>
<evidence type="ECO:0000256" key="5">
    <source>
        <dbReference type="ARBA" id="ARBA00023239"/>
    </source>
</evidence>
<evidence type="ECO:0000256" key="1">
    <source>
        <dbReference type="ARBA" id="ARBA00001353"/>
    </source>
</evidence>
<dbReference type="SMART" id="SM00905">
    <property type="entry name" value="FolB"/>
    <property type="match status" value="1"/>
</dbReference>
<sequence>MYHIKINNMQFHSHIGVFQAEKDLGQRIEIDLKVAIMTPYQGDELTDTVSYADFYEVIAQLIAKSRANLVETIAHEIIQAIHALDPDRIGLVAVKVRKIAVPIEGIFDHVEIEMEG</sequence>
<dbReference type="InterPro" id="IPR006156">
    <property type="entry name" value="Dihydroneopterin_aldolase"/>
</dbReference>
<dbReference type="SUPFAM" id="SSF55620">
    <property type="entry name" value="Tetrahydrobiopterin biosynthesis enzymes-like"/>
    <property type="match status" value="1"/>
</dbReference>
<proteinExistence type="inferred from homology"/>
<comment type="similarity">
    <text evidence="3 7">Belongs to the DHNA family.</text>
</comment>
<accession>A0A223K2E6</accession>
<evidence type="ECO:0000256" key="4">
    <source>
        <dbReference type="ARBA" id="ARBA00022909"/>
    </source>
</evidence>
<comment type="pathway">
    <text evidence="2 7">Cofactor biosynthesis; tetrahydrofolate biosynthesis; 2-amino-4-hydroxy-6-hydroxymethyl-7,8-dihydropteridine diphosphate from 7,8-dihydroneopterin triphosphate: step 3/4.</text>
</comment>
<name>A0A223K2E6_LATSK</name>
<dbReference type="Pfam" id="PF02152">
    <property type="entry name" value="FolB"/>
    <property type="match status" value="1"/>
</dbReference>
<evidence type="ECO:0000256" key="6">
    <source>
        <dbReference type="ARBA" id="ARBA00037702"/>
    </source>
</evidence>
<dbReference type="RefSeq" id="WP_016265242.1">
    <property type="nucleotide sequence ID" value="NZ_BJLN01000001.1"/>
</dbReference>
<comment type="caution">
    <text evidence="8">The sequence shown here is derived from an EMBL/GenBank/DDBJ whole genome shotgun (WGS) entry which is preliminary data.</text>
</comment>
<dbReference type="GO" id="GO:0046656">
    <property type="term" value="P:folic acid biosynthetic process"/>
    <property type="evidence" value="ECO:0007669"/>
    <property type="project" value="UniProtKB-UniRule"/>
</dbReference>
<organism evidence="8 9">
    <name type="scientific">Latilactobacillus sakei</name>
    <name type="common">Lactobacillus sakei</name>
    <dbReference type="NCBI Taxonomy" id="1599"/>
    <lineage>
        <taxon>Bacteria</taxon>
        <taxon>Bacillati</taxon>
        <taxon>Bacillota</taxon>
        <taxon>Bacilli</taxon>
        <taxon>Lactobacillales</taxon>
        <taxon>Lactobacillaceae</taxon>
        <taxon>Latilactobacillus</taxon>
    </lineage>
</organism>
<dbReference type="PANTHER" id="PTHR42844">
    <property type="entry name" value="DIHYDRONEOPTERIN ALDOLASE 1-RELATED"/>
    <property type="match status" value="1"/>
</dbReference>
<dbReference type="GO" id="GO:0046654">
    <property type="term" value="P:tetrahydrofolate biosynthetic process"/>
    <property type="evidence" value="ECO:0007669"/>
    <property type="project" value="UniProtKB-UniRule"/>
</dbReference>
<evidence type="ECO:0000313" key="9">
    <source>
        <dbReference type="Proteomes" id="UP000239650"/>
    </source>
</evidence>
<evidence type="ECO:0000313" key="8">
    <source>
        <dbReference type="EMBL" id="SPE22753.1"/>
    </source>
</evidence>
<reference evidence="8 9" key="1">
    <citation type="submission" date="2018-02" db="EMBL/GenBank/DDBJ databases">
        <authorList>
            <person name="Rodrigo-Torres L."/>
            <person name="Arahal R. D."/>
            <person name="Lucena T."/>
        </authorList>
    </citation>
    <scope>NUCLEOTIDE SEQUENCE [LARGE SCALE GENOMIC DNA]</scope>
    <source>
        <strain evidence="8 9">CECT 9267</strain>
    </source>
</reference>
<dbReference type="InterPro" id="IPR043133">
    <property type="entry name" value="GTP-CH-I_C/QueF"/>
</dbReference>
<evidence type="ECO:0000256" key="7">
    <source>
        <dbReference type="RuleBase" id="RU362079"/>
    </source>
</evidence>
<evidence type="ECO:0000256" key="2">
    <source>
        <dbReference type="ARBA" id="ARBA00005013"/>
    </source>
</evidence>
<comment type="catalytic activity">
    <reaction evidence="1 7">
        <text>7,8-dihydroneopterin = 6-hydroxymethyl-7,8-dihydropterin + glycolaldehyde</text>
        <dbReference type="Rhea" id="RHEA:10540"/>
        <dbReference type="ChEBI" id="CHEBI:17001"/>
        <dbReference type="ChEBI" id="CHEBI:17071"/>
        <dbReference type="ChEBI" id="CHEBI:44841"/>
        <dbReference type="EC" id="4.1.2.25"/>
    </reaction>
</comment>
<dbReference type="AlphaFoldDB" id="A0A223K2E6"/>
<comment type="function">
    <text evidence="6 7">Catalyzes the conversion of 7,8-dihydroneopterin to 6-hydroxymethyl-7,8-dihydropterin.</text>
</comment>
<gene>
    <name evidence="8" type="primary">folB</name>
    <name evidence="8" type="ORF">LAS9267_01778</name>
</gene>
<dbReference type="Proteomes" id="UP000239650">
    <property type="component" value="Unassembled WGS sequence"/>
</dbReference>
<keyword evidence="4 7" id="KW-0289">Folate biosynthesis</keyword>
<dbReference type="NCBIfam" id="TIGR00526">
    <property type="entry name" value="folB_dom"/>
    <property type="match status" value="1"/>
</dbReference>
<dbReference type="EMBL" id="OKRC01000009">
    <property type="protein sequence ID" value="SPE22753.1"/>
    <property type="molecule type" value="Genomic_DNA"/>
</dbReference>
<dbReference type="GO" id="GO:0005737">
    <property type="term" value="C:cytoplasm"/>
    <property type="evidence" value="ECO:0007669"/>
    <property type="project" value="TreeGrafter"/>
</dbReference>
<dbReference type="NCBIfam" id="TIGR00525">
    <property type="entry name" value="folB"/>
    <property type="match status" value="1"/>
</dbReference>
<dbReference type="Gene3D" id="3.30.1130.10">
    <property type="match status" value="1"/>
</dbReference>
<dbReference type="PANTHER" id="PTHR42844:SF1">
    <property type="entry name" value="DIHYDRONEOPTERIN ALDOLASE 1-RELATED"/>
    <property type="match status" value="1"/>
</dbReference>